<proteinExistence type="predicted"/>
<dbReference type="OrthoDB" id="682251at2759"/>
<protein>
    <submittedName>
        <fullName evidence="3">Uncharacterized protein</fullName>
    </submittedName>
</protein>
<feature type="region of interest" description="Disordered" evidence="1">
    <location>
        <begin position="20"/>
        <end position="40"/>
    </location>
</feature>
<keyword evidence="4" id="KW-1185">Reference proteome</keyword>
<evidence type="ECO:0000313" key="3">
    <source>
        <dbReference type="EMBL" id="KAE9454766.1"/>
    </source>
</evidence>
<sequence>MQRCIFPNVLHKPPTILPAQRPFPRGGAPPSIQPAKISSSSLSAARNSPSEAQLTAVHSAPPIDFLKRLPGPELGLLSLLFALSVSITAIISVALISIPTAVALKRSAVAVERLVRVVSEEVPGTLYSLRLSGMEIGDLTRELRKLRKWVSGNRDVKNRRGK</sequence>
<evidence type="ECO:0000313" key="4">
    <source>
        <dbReference type="Proteomes" id="UP000428333"/>
    </source>
</evidence>
<reference evidence="3 4" key="1">
    <citation type="journal article" date="2019" name="Genome Biol. Evol.">
        <title>The Rhododendron genome and chromosomal organization provide insight into shared whole-genome duplications across the heath family (Ericaceae).</title>
        <authorList>
            <person name="Soza V.L."/>
            <person name="Lindsley D."/>
            <person name="Waalkes A."/>
            <person name="Ramage E."/>
            <person name="Patwardhan R.P."/>
            <person name="Burton J.N."/>
            <person name="Adey A."/>
            <person name="Kumar A."/>
            <person name="Qiu R."/>
            <person name="Shendure J."/>
            <person name="Hall B."/>
        </authorList>
    </citation>
    <scope>NUCLEOTIDE SEQUENCE [LARGE SCALE GENOMIC DNA]</scope>
    <source>
        <strain evidence="3">RSF 1966-606</strain>
    </source>
</reference>
<dbReference type="PANTHER" id="PTHR33825">
    <property type="entry name" value="CHITINASE-LIKE PROTEIN"/>
    <property type="match status" value="1"/>
</dbReference>
<accession>A0A6A4L3B9</accession>
<dbReference type="Proteomes" id="UP000428333">
    <property type="component" value="Linkage Group LG08"/>
</dbReference>
<feature type="compositionally biased region" description="Low complexity" evidence="1">
    <location>
        <begin position="28"/>
        <end position="40"/>
    </location>
</feature>
<gene>
    <name evidence="3" type="ORF">C3L33_13344</name>
</gene>
<keyword evidence="2" id="KW-1133">Transmembrane helix</keyword>
<comment type="caution">
    <text evidence="3">The sequence shown here is derived from an EMBL/GenBank/DDBJ whole genome shotgun (WGS) entry which is preliminary data.</text>
</comment>
<keyword evidence="2" id="KW-0472">Membrane</keyword>
<dbReference type="EMBL" id="QEFC01002095">
    <property type="protein sequence ID" value="KAE9454766.1"/>
    <property type="molecule type" value="Genomic_DNA"/>
</dbReference>
<keyword evidence="2" id="KW-0812">Transmembrane</keyword>
<organism evidence="3 4">
    <name type="scientific">Rhododendron williamsianum</name>
    <dbReference type="NCBI Taxonomy" id="262921"/>
    <lineage>
        <taxon>Eukaryota</taxon>
        <taxon>Viridiplantae</taxon>
        <taxon>Streptophyta</taxon>
        <taxon>Embryophyta</taxon>
        <taxon>Tracheophyta</taxon>
        <taxon>Spermatophyta</taxon>
        <taxon>Magnoliopsida</taxon>
        <taxon>eudicotyledons</taxon>
        <taxon>Gunneridae</taxon>
        <taxon>Pentapetalae</taxon>
        <taxon>asterids</taxon>
        <taxon>Ericales</taxon>
        <taxon>Ericaceae</taxon>
        <taxon>Ericoideae</taxon>
        <taxon>Rhodoreae</taxon>
        <taxon>Rhododendron</taxon>
    </lineage>
</organism>
<feature type="transmembrane region" description="Helical" evidence="2">
    <location>
        <begin position="74"/>
        <end position="98"/>
    </location>
</feature>
<name>A0A6A4L3B9_9ERIC</name>
<evidence type="ECO:0000256" key="2">
    <source>
        <dbReference type="SAM" id="Phobius"/>
    </source>
</evidence>
<feature type="non-terminal residue" evidence="3">
    <location>
        <position position="1"/>
    </location>
</feature>
<dbReference type="PANTHER" id="PTHR33825:SF4">
    <property type="entry name" value="OS05G0137600 PROTEIN"/>
    <property type="match status" value="1"/>
</dbReference>
<dbReference type="AlphaFoldDB" id="A0A6A4L3B9"/>
<evidence type="ECO:0000256" key="1">
    <source>
        <dbReference type="SAM" id="MobiDB-lite"/>
    </source>
</evidence>